<dbReference type="SUPFAM" id="SSF53756">
    <property type="entry name" value="UDP-Glycosyltransferase/glycogen phosphorylase"/>
    <property type="match status" value="1"/>
</dbReference>
<dbReference type="GO" id="GO:0016740">
    <property type="term" value="F:transferase activity"/>
    <property type="evidence" value="ECO:0007669"/>
    <property type="project" value="UniProtKB-KW"/>
</dbReference>
<dbReference type="Pfam" id="PF13692">
    <property type="entry name" value="Glyco_trans_1_4"/>
    <property type="match status" value="1"/>
</dbReference>
<keyword evidence="1" id="KW-0808">Transferase</keyword>
<gene>
    <name evidence="1" type="ORF">JCM19274_376</name>
</gene>
<reference evidence="1 2" key="1">
    <citation type="journal article" date="2014" name="Genome Announc.">
        <title>Draft Genome Sequences of Marine Flavobacterium Algibacter lectus Strains SS8 and NR4.</title>
        <authorList>
            <person name="Takatani N."/>
            <person name="Nakanishi M."/>
            <person name="Meirelles P."/>
            <person name="Mino S."/>
            <person name="Suda W."/>
            <person name="Oshima K."/>
            <person name="Hattori M."/>
            <person name="Ohkuma M."/>
            <person name="Hosokawa M."/>
            <person name="Miyashita K."/>
            <person name="Thompson F.L."/>
            <person name="Niwa A."/>
            <person name="Sawabe T."/>
            <person name="Sawabe T."/>
        </authorList>
    </citation>
    <scope>NUCLEOTIDE SEQUENCE [LARGE SCALE GENOMIC DNA]</scope>
    <source>
        <strain evidence="2">JCM19274</strain>
    </source>
</reference>
<proteinExistence type="predicted"/>
<dbReference type="PANTHER" id="PTHR12526">
    <property type="entry name" value="GLYCOSYLTRANSFERASE"/>
    <property type="match status" value="1"/>
</dbReference>
<protein>
    <submittedName>
        <fullName evidence="1">Glycosyl transferase</fullName>
    </submittedName>
</protein>
<comment type="caution">
    <text evidence="1">The sequence shown here is derived from an EMBL/GenBank/DDBJ whole genome shotgun (WGS) entry which is preliminary data.</text>
</comment>
<organism evidence="1 2">
    <name type="scientific">Algibacter lectus</name>
    <dbReference type="NCBI Taxonomy" id="221126"/>
    <lineage>
        <taxon>Bacteria</taxon>
        <taxon>Pseudomonadati</taxon>
        <taxon>Bacteroidota</taxon>
        <taxon>Flavobacteriia</taxon>
        <taxon>Flavobacteriales</taxon>
        <taxon>Flavobacteriaceae</taxon>
        <taxon>Algibacter</taxon>
    </lineage>
</organism>
<dbReference type="RefSeq" id="WP_042500227.1">
    <property type="nucleotide sequence ID" value="NZ_BBNU01000018.1"/>
</dbReference>
<evidence type="ECO:0000313" key="2">
    <source>
        <dbReference type="Proteomes" id="UP000029643"/>
    </source>
</evidence>
<accession>A0A090X6T0</accession>
<dbReference type="EMBL" id="BBNU01000018">
    <property type="protein sequence ID" value="GAL81817.1"/>
    <property type="molecule type" value="Genomic_DNA"/>
</dbReference>
<dbReference type="AlphaFoldDB" id="A0A090X6T0"/>
<evidence type="ECO:0000313" key="1">
    <source>
        <dbReference type="EMBL" id="GAL81817.1"/>
    </source>
</evidence>
<name>A0A090X6T0_9FLAO</name>
<sequence length="341" mass="38617">MIKLIKQTIKSIQGYFNYLNFNLVETKKIKKADVVFILPFYHTGGAEKVHLNIVKALKNQKCCVIFTHLSATQNHYEDFKKHAQVIELNHIRNKKSNRVNILLNKVIIKTINNSKSIHAIFGCNTDYFYNLVPDFKKGLKKIDLLHALSHNDDRALSLANTAGVIDFRVCINQKAKQDLILIYKQNNIDPVFSNKIKIIENGVSIADFKTNISEYKSDIKFGFIGRWSEEKRPEIFLKVAKQIKTKFPEVEFVMAGTGMKSNLNQINESGVEFLGEITDGTKMNNLYKSLTGVVITSVSEGFPMVFMESMPFNVVPVSTNVGGISQHITHMENGLLIEGDI</sequence>
<dbReference type="Proteomes" id="UP000029643">
    <property type="component" value="Unassembled WGS sequence"/>
</dbReference>
<dbReference type="CDD" id="cd03801">
    <property type="entry name" value="GT4_PimA-like"/>
    <property type="match status" value="1"/>
</dbReference>
<dbReference type="Gene3D" id="3.40.50.2000">
    <property type="entry name" value="Glycogen Phosphorylase B"/>
    <property type="match status" value="2"/>
</dbReference>
<dbReference type="PANTHER" id="PTHR12526:SF630">
    <property type="entry name" value="GLYCOSYLTRANSFERASE"/>
    <property type="match status" value="1"/>
</dbReference>